<evidence type="ECO:0000256" key="2">
    <source>
        <dbReference type="PROSITE-ProRule" id="PRU00504"/>
    </source>
</evidence>
<dbReference type="PANTHER" id="PTHR40274:SF3">
    <property type="entry name" value="VIRGINIAMYCIN B LYASE"/>
    <property type="match status" value="1"/>
</dbReference>
<evidence type="ECO:0000313" key="3">
    <source>
        <dbReference type="EMBL" id="BAC88735.1"/>
    </source>
</evidence>
<proteinExistence type="predicted"/>
<dbReference type="OrthoDB" id="476591at2"/>
<dbReference type="KEGG" id="gvi:gll0794"/>
<evidence type="ECO:0000256" key="1">
    <source>
        <dbReference type="ARBA" id="ARBA00022737"/>
    </source>
</evidence>
<keyword evidence="1" id="KW-0677">Repeat</keyword>
<dbReference type="InterPro" id="IPR051344">
    <property type="entry name" value="Vgb"/>
</dbReference>
<dbReference type="PROSITE" id="PS51125">
    <property type="entry name" value="NHL"/>
    <property type="match status" value="1"/>
</dbReference>
<dbReference type="Pfam" id="PF01436">
    <property type="entry name" value="NHL"/>
    <property type="match status" value="1"/>
</dbReference>
<reference evidence="3 4" key="1">
    <citation type="journal article" date="2003" name="DNA Res.">
        <title>Complete genome structure of Gloeobacter violaceus PCC 7421, a cyanobacterium that lacks thylakoids.</title>
        <authorList>
            <person name="Nakamura Y."/>
            <person name="Kaneko T."/>
            <person name="Sato S."/>
            <person name="Mimuro M."/>
            <person name="Miyashita H."/>
            <person name="Tsuchiya T."/>
            <person name="Sasamoto S."/>
            <person name="Watanabe A."/>
            <person name="Kawashima K."/>
            <person name="Kishida Y."/>
            <person name="Kiyokawa C."/>
            <person name="Kohara M."/>
            <person name="Matsumoto M."/>
            <person name="Matsuno A."/>
            <person name="Nakazaki N."/>
            <person name="Shimpo S."/>
            <person name="Takeuchi C."/>
            <person name="Yamada M."/>
            <person name="Tabata S."/>
        </authorList>
    </citation>
    <scope>NUCLEOTIDE SEQUENCE [LARGE SCALE GENOMIC DNA]</scope>
    <source>
        <strain evidence="4">ATCC 29082 / PCC 7421</strain>
    </source>
</reference>
<keyword evidence="4" id="KW-1185">Reference proteome</keyword>
<dbReference type="EnsemblBacteria" id="BAC88735">
    <property type="protein sequence ID" value="BAC88735"/>
    <property type="gene ID" value="BAC88735"/>
</dbReference>
<accession>Q7NMH2</accession>
<dbReference type="AlphaFoldDB" id="Q7NMH2"/>
<gene>
    <name evidence="3" type="ordered locus">gll0794</name>
</gene>
<dbReference type="CDD" id="cd05819">
    <property type="entry name" value="NHL"/>
    <property type="match status" value="1"/>
</dbReference>
<name>Q7NMH2_GLOVI</name>
<dbReference type="STRING" id="251221.gene:10758271"/>
<evidence type="ECO:0000313" key="4">
    <source>
        <dbReference type="Proteomes" id="UP000000557"/>
    </source>
</evidence>
<sequence>MLRGQYIMQQLVVLIASLLFVECAVAAVASDLKAFTLNDLSDTANTLSNTSFKLFSLQSSSITARFSEDWSWGSDSIISESNRSQNISVNSELFVLDPFQGNDVLKFDGQTGVFLEPYVEGFSRLSPASMVFGGLNNNLFISQNGGGSVWEYDLLTGDFIGEFVATGSGGLSRPSGLAFGPNGGNLFVADTSSSKILEFSVFDGSYVGDFAFLSGMLPGEIAFFNSNLFVIDQAASAVQRFDSQGTYQGVFVSNLDSAADFVFGPNGNLFITVGDFQLGRVDQYDGVTGAFIGTFASGNGLSNPTGLAFGPDGNLYVADSDTSSILEFNGSTGAYEGIFVPTGSGDLGSPDDILFQEIPEPVPGFMVPMLSAFGLMAWQFRKRKLG</sequence>
<dbReference type="EMBL" id="BA000045">
    <property type="protein sequence ID" value="BAC88735.1"/>
    <property type="molecule type" value="Genomic_DNA"/>
</dbReference>
<dbReference type="SUPFAM" id="SSF63825">
    <property type="entry name" value="YWTD domain"/>
    <property type="match status" value="1"/>
</dbReference>
<dbReference type="InterPro" id="IPR001258">
    <property type="entry name" value="NHL_repeat"/>
</dbReference>
<dbReference type="PANTHER" id="PTHR40274">
    <property type="entry name" value="VIRGINIAMYCIN B LYASE"/>
    <property type="match status" value="1"/>
</dbReference>
<feature type="repeat" description="NHL" evidence="2">
    <location>
        <begin position="289"/>
        <end position="331"/>
    </location>
</feature>
<dbReference type="HOGENOM" id="CLU_715271_0_0_3"/>
<dbReference type="PhylomeDB" id="Q7NMH2"/>
<dbReference type="Gene3D" id="2.120.10.30">
    <property type="entry name" value="TolB, C-terminal domain"/>
    <property type="match status" value="1"/>
</dbReference>
<dbReference type="InParanoid" id="Q7NMH2"/>
<dbReference type="Proteomes" id="UP000000557">
    <property type="component" value="Chromosome"/>
</dbReference>
<dbReference type="InterPro" id="IPR011042">
    <property type="entry name" value="6-blade_b-propeller_TolB-like"/>
</dbReference>
<reference evidence="3 4" key="2">
    <citation type="journal article" date="2003" name="DNA Res.">
        <title>Complete genome structure of Gloeobacter violaceus PCC 7421, a cyanobacterium that lacks thylakoids (supplement).</title>
        <authorList>
            <person name="Nakamura Y."/>
            <person name="Kaneko T."/>
            <person name="Sato S."/>
            <person name="Mimuro M."/>
            <person name="Miyashita H."/>
            <person name="Tsuchiya T."/>
            <person name="Sasamoto S."/>
            <person name="Watanabe A."/>
            <person name="Kawashima K."/>
            <person name="Kishida Y."/>
            <person name="Kiyokawa C."/>
            <person name="Kohara M."/>
            <person name="Matsumoto M."/>
            <person name="Matsuno A."/>
            <person name="Nakazaki N."/>
            <person name="Shimpo S."/>
            <person name="Takeuchi C."/>
            <person name="Yamada M."/>
            <person name="Tabata S."/>
        </authorList>
    </citation>
    <scope>NUCLEOTIDE SEQUENCE [LARGE SCALE GENOMIC DNA]</scope>
    <source>
        <strain evidence="4">ATCC 29082 / PCC 7421</strain>
    </source>
</reference>
<organism evidence="3 4">
    <name type="scientific">Gloeobacter violaceus (strain ATCC 29082 / PCC 7421)</name>
    <dbReference type="NCBI Taxonomy" id="251221"/>
    <lineage>
        <taxon>Bacteria</taxon>
        <taxon>Bacillati</taxon>
        <taxon>Cyanobacteriota</taxon>
        <taxon>Cyanophyceae</taxon>
        <taxon>Gloeobacterales</taxon>
        <taxon>Gloeobacteraceae</taxon>
        <taxon>Gloeobacter</taxon>
    </lineage>
</organism>
<protein>
    <submittedName>
        <fullName evidence="3">Gll0794 protein</fullName>
    </submittedName>
</protein>
<dbReference type="eggNOG" id="COG3391">
    <property type="taxonomic scope" value="Bacteria"/>
</dbReference>